<evidence type="ECO:0000313" key="29">
    <source>
        <dbReference type="Proteomes" id="UP000193990"/>
    </source>
</evidence>
<dbReference type="InterPro" id="IPR036890">
    <property type="entry name" value="HATPase_C_sf"/>
</dbReference>
<evidence type="ECO:0000256" key="1">
    <source>
        <dbReference type="ARBA" id="ARBA00000085"/>
    </source>
</evidence>
<dbReference type="SUPFAM" id="SSF158472">
    <property type="entry name" value="HAMP domain-like"/>
    <property type="match status" value="1"/>
</dbReference>
<evidence type="ECO:0000256" key="19">
    <source>
        <dbReference type="ARBA" id="ARBA00023026"/>
    </source>
</evidence>
<dbReference type="InterPro" id="IPR004358">
    <property type="entry name" value="Sig_transdc_His_kin-like_C"/>
</dbReference>
<evidence type="ECO:0000256" key="10">
    <source>
        <dbReference type="ARBA" id="ARBA00022741"/>
    </source>
</evidence>
<comment type="cofactor">
    <cofactor evidence="2">
        <name>Mn(2+)</name>
        <dbReference type="ChEBI" id="CHEBI:29035"/>
    </cofactor>
</comment>
<dbReference type="GO" id="GO:0005524">
    <property type="term" value="F:ATP binding"/>
    <property type="evidence" value="ECO:0007669"/>
    <property type="project" value="UniProtKB-KW"/>
</dbReference>
<dbReference type="Gene3D" id="6.10.340.10">
    <property type="match status" value="1"/>
</dbReference>
<dbReference type="GO" id="GO:0005886">
    <property type="term" value="C:plasma membrane"/>
    <property type="evidence" value="ECO:0007669"/>
    <property type="project" value="UniProtKB-SubCell"/>
</dbReference>
<evidence type="ECO:0000256" key="23">
    <source>
        <dbReference type="ARBA" id="ARBA00041776"/>
    </source>
</evidence>
<keyword evidence="10" id="KW-0547">Nucleotide-binding</keyword>
<dbReference type="InterPro" id="IPR036097">
    <property type="entry name" value="HisK_dim/P_sf"/>
</dbReference>
<dbReference type="Proteomes" id="UP000193990">
    <property type="component" value="Unassembled WGS sequence"/>
</dbReference>
<evidence type="ECO:0000256" key="6">
    <source>
        <dbReference type="ARBA" id="ARBA00022475"/>
    </source>
</evidence>
<feature type="domain" description="Histidine kinase" evidence="26">
    <location>
        <begin position="246"/>
        <end position="466"/>
    </location>
</feature>
<dbReference type="CDD" id="cd06225">
    <property type="entry name" value="HAMP"/>
    <property type="match status" value="1"/>
</dbReference>
<dbReference type="Gene3D" id="1.10.287.130">
    <property type="match status" value="1"/>
</dbReference>
<dbReference type="EC" id="2.7.13.3" evidence="5"/>
<dbReference type="CDD" id="cd00082">
    <property type="entry name" value="HisKA"/>
    <property type="match status" value="1"/>
</dbReference>
<dbReference type="GO" id="GO:0004721">
    <property type="term" value="F:phosphoprotein phosphatase activity"/>
    <property type="evidence" value="ECO:0007669"/>
    <property type="project" value="UniProtKB-KW"/>
</dbReference>
<gene>
    <name evidence="28" type="ORF">AWB93_13910</name>
</gene>
<feature type="transmembrane region" description="Helical" evidence="25">
    <location>
        <begin position="20"/>
        <end position="52"/>
    </location>
</feature>
<evidence type="ECO:0000256" key="22">
    <source>
        <dbReference type="ARBA" id="ARBA00040454"/>
    </source>
</evidence>
<evidence type="ECO:0000256" key="2">
    <source>
        <dbReference type="ARBA" id="ARBA00001936"/>
    </source>
</evidence>
<keyword evidence="11 28" id="KW-0418">Kinase</keyword>
<comment type="catalytic activity">
    <reaction evidence="1">
        <text>ATP + protein L-histidine = ADP + protein N-phospho-L-histidine.</text>
        <dbReference type="EC" id="2.7.13.3"/>
    </reaction>
</comment>
<keyword evidence="13" id="KW-0067">ATP-binding</keyword>
<comment type="caution">
    <text evidence="28">The sequence shown here is derived from an EMBL/GenBank/DDBJ whole genome shotgun (WGS) entry which is preliminary data.</text>
</comment>
<keyword evidence="12" id="KW-0378">Hydrolase</keyword>
<evidence type="ECO:0000256" key="4">
    <source>
        <dbReference type="ARBA" id="ARBA00004651"/>
    </source>
</evidence>
<evidence type="ECO:0000256" key="25">
    <source>
        <dbReference type="SAM" id="Phobius"/>
    </source>
</evidence>
<dbReference type="SUPFAM" id="SSF47384">
    <property type="entry name" value="Homodimeric domain of signal transducing histidine kinase"/>
    <property type="match status" value="1"/>
</dbReference>
<evidence type="ECO:0000256" key="20">
    <source>
        <dbReference type="ARBA" id="ARBA00023136"/>
    </source>
</evidence>
<evidence type="ECO:0000256" key="14">
    <source>
        <dbReference type="ARBA" id="ARBA00022842"/>
    </source>
</evidence>
<dbReference type="STRING" id="56425.AWB93_13910"/>
<dbReference type="InterPro" id="IPR003594">
    <property type="entry name" value="HATPase_dom"/>
</dbReference>
<evidence type="ECO:0000256" key="17">
    <source>
        <dbReference type="ARBA" id="ARBA00023012"/>
    </source>
</evidence>
<name>A0A1X1R2R4_MYCBE</name>
<sequence length="518" mass="55903">MIRLDRHRRAPRRAPSSLSLRWRVMLLAMSMVAMVVVLMAFAVYAVIAAALYGDIDNQLQSRAQLLIASGSLAADPGKAIEGTAYSDVNAILINPGHSVYSAQQPGQTLPVGAPEQAVIHGDLLMSRRTASDQRILAIHLQNGSSLLISKSLKPTQVVMTRLRWVLLIVGGIGVAVAAVAGGMVTRAGLRPVARLTEATERVARTDDLRPIPVFGSDELARLTEAFNLMLRALAESRERQARLVTDAGHELRTPLTSLRTNVELLMASMAPGAPRLPEQEMVELRADVLAQIEELSTLVGDLVDLTRDDAGQVVHEPVDMSEVVDRSLERVRRRRNDIHFDVDVVPWQVYGDAAGLSRAVLNLMDNAAKWSPPGGHVGVTMRQLDASHAELVVSDQGPGIPPHERRLVFERFYRSTTARAMPGSGLGLAIVKKVVVNHGGLLRIEDTVPGGQPPGTSIYVLLPGRRVPAPSYPSSVGDASDAPTDSGADPHPPAFGRRENFHDSTNVVSVDSQSTQAR</sequence>
<dbReference type="Gene3D" id="3.30.565.10">
    <property type="entry name" value="Histidine kinase-like ATPase, C-terminal domain"/>
    <property type="match status" value="1"/>
</dbReference>
<dbReference type="FunFam" id="1.10.287.130:FF:000031">
    <property type="entry name" value="Two-component sensor histidine kinase"/>
    <property type="match status" value="1"/>
</dbReference>
<organism evidence="28 29">
    <name type="scientific">Mycobacterium bohemicum</name>
    <dbReference type="NCBI Taxonomy" id="56425"/>
    <lineage>
        <taxon>Bacteria</taxon>
        <taxon>Bacillati</taxon>
        <taxon>Actinomycetota</taxon>
        <taxon>Actinomycetes</taxon>
        <taxon>Mycobacteriales</taxon>
        <taxon>Mycobacteriaceae</taxon>
        <taxon>Mycobacterium</taxon>
    </lineage>
</organism>
<evidence type="ECO:0000313" key="28">
    <source>
        <dbReference type="EMBL" id="ORU98576.1"/>
    </source>
</evidence>
<feature type="transmembrane region" description="Helical" evidence="25">
    <location>
        <begin position="164"/>
        <end position="184"/>
    </location>
</feature>
<evidence type="ECO:0000256" key="21">
    <source>
        <dbReference type="ARBA" id="ARBA00023211"/>
    </source>
</evidence>
<dbReference type="SUPFAM" id="SSF55874">
    <property type="entry name" value="ATPase domain of HSP90 chaperone/DNA topoisomerase II/histidine kinase"/>
    <property type="match status" value="1"/>
</dbReference>
<accession>A0A1X1R2R4</accession>
<feature type="region of interest" description="Disordered" evidence="24">
    <location>
        <begin position="470"/>
        <end position="518"/>
    </location>
</feature>
<dbReference type="PROSITE" id="PS50885">
    <property type="entry name" value="HAMP"/>
    <property type="match status" value="1"/>
</dbReference>
<dbReference type="SMART" id="SM00387">
    <property type="entry name" value="HATPase_c"/>
    <property type="match status" value="1"/>
</dbReference>
<evidence type="ECO:0000259" key="27">
    <source>
        <dbReference type="PROSITE" id="PS50885"/>
    </source>
</evidence>
<evidence type="ECO:0000259" key="26">
    <source>
        <dbReference type="PROSITE" id="PS50109"/>
    </source>
</evidence>
<dbReference type="Pfam" id="PF00512">
    <property type="entry name" value="HisKA"/>
    <property type="match status" value="1"/>
</dbReference>
<reference evidence="28 29" key="1">
    <citation type="submission" date="2016-01" db="EMBL/GenBank/DDBJ databases">
        <title>The new phylogeny of the genus Mycobacterium.</title>
        <authorList>
            <person name="Tarcisio F."/>
            <person name="Conor M."/>
            <person name="Antonella G."/>
            <person name="Elisabetta G."/>
            <person name="Giulia F.S."/>
            <person name="Sara T."/>
            <person name="Anna F."/>
            <person name="Clotilde B."/>
            <person name="Roberto B."/>
            <person name="Veronica D.S."/>
            <person name="Fabio R."/>
            <person name="Monica P."/>
            <person name="Olivier J."/>
            <person name="Enrico T."/>
            <person name="Nicola S."/>
        </authorList>
    </citation>
    <scope>NUCLEOTIDE SEQUENCE [LARGE SCALE GENOMIC DNA]</scope>
    <source>
        <strain evidence="28 29">DSM 44277</strain>
    </source>
</reference>
<keyword evidence="8" id="KW-0808">Transferase</keyword>
<evidence type="ECO:0000256" key="24">
    <source>
        <dbReference type="SAM" id="MobiDB-lite"/>
    </source>
</evidence>
<evidence type="ECO:0000256" key="13">
    <source>
        <dbReference type="ARBA" id="ARBA00022840"/>
    </source>
</evidence>
<dbReference type="PROSITE" id="PS50109">
    <property type="entry name" value="HIS_KIN"/>
    <property type="match status" value="1"/>
</dbReference>
<proteinExistence type="predicted"/>
<keyword evidence="7" id="KW-0597">Phosphoprotein</keyword>
<dbReference type="Pfam" id="PF02518">
    <property type="entry name" value="HATPase_c"/>
    <property type="match status" value="1"/>
</dbReference>
<feature type="domain" description="HAMP" evidence="27">
    <location>
        <begin position="186"/>
        <end position="238"/>
    </location>
</feature>
<keyword evidence="16 25" id="KW-1133">Transmembrane helix</keyword>
<feature type="compositionally biased region" description="Polar residues" evidence="24">
    <location>
        <begin position="503"/>
        <end position="518"/>
    </location>
</feature>
<dbReference type="PRINTS" id="PR00344">
    <property type="entry name" value="BCTRLSENSOR"/>
</dbReference>
<keyword evidence="20 25" id="KW-0472">Membrane</keyword>
<evidence type="ECO:0000256" key="11">
    <source>
        <dbReference type="ARBA" id="ARBA00022777"/>
    </source>
</evidence>
<keyword evidence="15" id="KW-0904">Protein phosphatase</keyword>
<comment type="cofactor">
    <cofactor evidence="3">
        <name>Mg(2+)</name>
        <dbReference type="ChEBI" id="CHEBI:18420"/>
    </cofactor>
</comment>
<dbReference type="InterPro" id="IPR003660">
    <property type="entry name" value="HAMP_dom"/>
</dbReference>
<evidence type="ECO:0000256" key="7">
    <source>
        <dbReference type="ARBA" id="ARBA00022553"/>
    </source>
</evidence>
<dbReference type="Pfam" id="PF00672">
    <property type="entry name" value="HAMP"/>
    <property type="match status" value="1"/>
</dbReference>
<dbReference type="EMBL" id="LQOK01000030">
    <property type="protein sequence ID" value="ORU98576.1"/>
    <property type="molecule type" value="Genomic_DNA"/>
</dbReference>
<evidence type="ECO:0000256" key="8">
    <source>
        <dbReference type="ARBA" id="ARBA00022679"/>
    </source>
</evidence>
<dbReference type="RefSeq" id="WP_085181440.1">
    <property type="nucleotide sequence ID" value="NZ_JACKSV010000044.1"/>
</dbReference>
<keyword evidence="19" id="KW-0843">Virulence</keyword>
<evidence type="ECO:0000256" key="12">
    <source>
        <dbReference type="ARBA" id="ARBA00022801"/>
    </source>
</evidence>
<dbReference type="SMART" id="SM00388">
    <property type="entry name" value="HisKA"/>
    <property type="match status" value="1"/>
</dbReference>
<dbReference type="InterPro" id="IPR050980">
    <property type="entry name" value="2C_sensor_his_kinase"/>
</dbReference>
<dbReference type="CDD" id="cd00075">
    <property type="entry name" value="HATPase"/>
    <property type="match status" value="1"/>
</dbReference>
<dbReference type="PANTHER" id="PTHR44936">
    <property type="entry name" value="SENSOR PROTEIN CREC"/>
    <property type="match status" value="1"/>
</dbReference>
<evidence type="ECO:0000256" key="3">
    <source>
        <dbReference type="ARBA" id="ARBA00001946"/>
    </source>
</evidence>
<dbReference type="PANTHER" id="PTHR44936:SF9">
    <property type="entry name" value="SENSOR PROTEIN CREC"/>
    <property type="match status" value="1"/>
</dbReference>
<dbReference type="InterPro" id="IPR003661">
    <property type="entry name" value="HisK_dim/P_dom"/>
</dbReference>
<keyword evidence="6" id="KW-1003">Cell membrane</keyword>
<dbReference type="GO" id="GO:0000155">
    <property type="term" value="F:phosphorelay sensor kinase activity"/>
    <property type="evidence" value="ECO:0007669"/>
    <property type="project" value="InterPro"/>
</dbReference>
<dbReference type="FunFam" id="3.30.565.10:FF:000066">
    <property type="entry name" value="Two-component sensor kinase MprB"/>
    <property type="match status" value="1"/>
</dbReference>
<dbReference type="InterPro" id="IPR005467">
    <property type="entry name" value="His_kinase_dom"/>
</dbReference>
<keyword evidence="18" id="KW-0346">Stress response</keyword>
<evidence type="ECO:0000256" key="15">
    <source>
        <dbReference type="ARBA" id="ARBA00022912"/>
    </source>
</evidence>
<keyword evidence="17" id="KW-0902">Two-component regulatory system</keyword>
<comment type="subcellular location">
    <subcellularLocation>
        <location evidence="4">Cell membrane</location>
        <topology evidence="4">Multi-pass membrane protein</topology>
    </subcellularLocation>
</comment>
<dbReference type="AlphaFoldDB" id="A0A1X1R2R4"/>
<evidence type="ECO:0000256" key="16">
    <source>
        <dbReference type="ARBA" id="ARBA00022989"/>
    </source>
</evidence>
<keyword evidence="21" id="KW-0464">Manganese</keyword>
<evidence type="ECO:0000256" key="9">
    <source>
        <dbReference type="ARBA" id="ARBA00022692"/>
    </source>
</evidence>
<protein>
    <recommendedName>
        <fullName evidence="22">Signal transduction histidine-protein kinase/phosphatase MprB</fullName>
        <ecNumber evidence="5">2.7.13.3</ecNumber>
    </recommendedName>
    <alternativeName>
        <fullName evidence="23">Mycobacterial persistence regulator B</fullName>
    </alternativeName>
</protein>
<evidence type="ECO:0000256" key="18">
    <source>
        <dbReference type="ARBA" id="ARBA00023016"/>
    </source>
</evidence>
<evidence type="ECO:0000256" key="5">
    <source>
        <dbReference type="ARBA" id="ARBA00012438"/>
    </source>
</evidence>
<keyword evidence="9 25" id="KW-0812">Transmembrane</keyword>
<keyword evidence="14" id="KW-0460">Magnesium</keyword>
<dbReference type="SMART" id="SM00304">
    <property type="entry name" value="HAMP"/>
    <property type="match status" value="1"/>
</dbReference>
<keyword evidence="29" id="KW-1185">Reference proteome</keyword>